<evidence type="ECO:0000313" key="2">
    <source>
        <dbReference type="Proteomes" id="UP000694844"/>
    </source>
</evidence>
<keyword evidence="1" id="KW-1133">Transmembrane helix</keyword>
<dbReference type="PANTHER" id="PTHR28474">
    <property type="entry name" value="TRANSMEMBRANE PROTEIN 72"/>
    <property type="match status" value="1"/>
</dbReference>
<dbReference type="RefSeq" id="XP_022329143.1">
    <property type="nucleotide sequence ID" value="XM_022473435.1"/>
</dbReference>
<evidence type="ECO:0000256" key="1">
    <source>
        <dbReference type="SAM" id="Phobius"/>
    </source>
</evidence>
<evidence type="ECO:0000313" key="3">
    <source>
        <dbReference type="RefSeq" id="XP_022329142.1"/>
    </source>
</evidence>
<dbReference type="PANTHER" id="PTHR28474:SF1">
    <property type="entry name" value="TRANSMEMBRANE PROTEIN 72"/>
    <property type="match status" value="1"/>
</dbReference>
<dbReference type="AlphaFoldDB" id="A0A8B8DN06"/>
<gene>
    <name evidence="3 4" type="primary">LOC111128040</name>
</gene>
<feature type="transmembrane region" description="Helical" evidence="1">
    <location>
        <begin position="122"/>
        <end position="141"/>
    </location>
</feature>
<proteinExistence type="predicted"/>
<name>A0A8B8DN06_CRAVI</name>
<dbReference type="OrthoDB" id="5946061at2759"/>
<evidence type="ECO:0000313" key="4">
    <source>
        <dbReference type="RefSeq" id="XP_022329143.1"/>
    </source>
</evidence>
<dbReference type="RefSeq" id="XP_022329142.1">
    <property type="nucleotide sequence ID" value="XM_022473434.1"/>
</dbReference>
<reference evidence="3 4" key="1">
    <citation type="submission" date="2025-04" db="UniProtKB">
        <authorList>
            <consortium name="RefSeq"/>
        </authorList>
    </citation>
    <scope>IDENTIFICATION</scope>
    <source>
        <tissue evidence="3 4">Whole sample</tissue>
    </source>
</reference>
<dbReference type="GeneID" id="111128040"/>
<protein>
    <submittedName>
        <fullName evidence="3 4">Uncharacterized protein LOC111128040 isoform X2</fullName>
    </submittedName>
</protein>
<dbReference type="Proteomes" id="UP000694844">
    <property type="component" value="Chromosome 4"/>
</dbReference>
<accession>A0A8B8DN06</accession>
<feature type="transmembrane region" description="Helical" evidence="1">
    <location>
        <begin position="26"/>
        <end position="47"/>
    </location>
</feature>
<feature type="transmembrane region" description="Helical" evidence="1">
    <location>
        <begin position="59"/>
        <end position="77"/>
    </location>
</feature>
<dbReference type="InterPro" id="IPR032055">
    <property type="entry name" value="TMEM72"/>
</dbReference>
<sequence>MSAGEKDRILTSSPTKTPPFLRNITIIARLSTMATLAVMWAAAVYVVQDKERQTQYVGFYLIAASVVVTFFELTWVINKSACCRQEGCCCFCWQIVMWVDNWKKGIFYLLLSVPVFLEGMRIILGMVSGFLLIVCGLLYILKTFKDGIVYTVTETQYIPTTTPVIKVITHEISTQTEDKHYYREISGH</sequence>
<dbReference type="Pfam" id="PF16054">
    <property type="entry name" value="TMEM72"/>
    <property type="match status" value="1"/>
</dbReference>
<keyword evidence="1" id="KW-0472">Membrane</keyword>
<organism evidence="2 4">
    <name type="scientific">Crassostrea virginica</name>
    <name type="common">Eastern oyster</name>
    <dbReference type="NCBI Taxonomy" id="6565"/>
    <lineage>
        <taxon>Eukaryota</taxon>
        <taxon>Metazoa</taxon>
        <taxon>Spiralia</taxon>
        <taxon>Lophotrochozoa</taxon>
        <taxon>Mollusca</taxon>
        <taxon>Bivalvia</taxon>
        <taxon>Autobranchia</taxon>
        <taxon>Pteriomorphia</taxon>
        <taxon>Ostreida</taxon>
        <taxon>Ostreoidea</taxon>
        <taxon>Ostreidae</taxon>
        <taxon>Crassostrea</taxon>
    </lineage>
</organism>
<keyword evidence="2" id="KW-1185">Reference proteome</keyword>
<keyword evidence="1" id="KW-0812">Transmembrane</keyword>